<proteinExistence type="predicted"/>
<dbReference type="EMBL" id="JACAZI010000016">
    <property type="protein sequence ID" value="KAF7343063.1"/>
    <property type="molecule type" value="Genomic_DNA"/>
</dbReference>
<accession>A0A8H7CPS2</accession>
<keyword evidence="1" id="KW-0175">Coiled coil</keyword>
<evidence type="ECO:0000256" key="1">
    <source>
        <dbReference type="SAM" id="Coils"/>
    </source>
</evidence>
<evidence type="ECO:0000313" key="2">
    <source>
        <dbReference type="EMBL" id="KAF7343063.1"/>
    </source>
</evidence>
<comment type="caution">
    <text evidence="2">The sequence shown here is derived from an EMBL/GenBank/DDBJ whole genome shotgun (WGS) entry which is preliminary data.</text>
</comment>
<reference evidence="2" key="1">
    <citation type="submission" date="2020-05" db="EMBL/GenBank/DDBJ databases">
        <title>Mycena genomes resolve the evolution of fungal bioluminescence.</title>
        <authorList>
            <person name="Tsai I.J."/>
        </authorList>
    </citation>
    <scope>NUCLEOTIDE SEQUENCE</scope>
    <source>
        <strain evidence="2">CCC161011</strain>
    </source>
</reference>
<dbReference type="Gene3D" id="1.20.1280.50">
    <property type="match status" value="1"/>
</dbReference>
<feature type="coiled-coil region" evidence="1">
    <location>
        <begin position="5"/>
        <end position="39"/>
    </location>
</feature>
<keyword evidence="3" id="KW-1185">Reference proteome</keyword>
<evidence type="ECO:0000313" key="3">
    <source>
        <dbReference type="Proteomes" id="UP000620124"/>
    </source>
</evidence>
<gene>
    <name evidence="2" type="ORF">MVEN_01736700</name>
</gene>
<dbReference type="OrthoDB" id="3030719at2759"/>
<dbReference type="Proteomes" id="UP000620124">
    <property type="component" value="Unassembled WGS sequence"/>
</dbReference>
<dbReference type="AlphaFoldDB" id="A0A8H7CPS2"/>
<protein>
    <submittedName>
        <fullName evidence="2">F-box domain-containing protein</fullName>
    </submittedName>
</protein>
<organism evidence="2 3">
    <name type="scientific">Mycena venus</name>
    <dbReference type="NCBI Taxonomy" id="2733690"/>
    <lineage>
        <taxon>Eukaryota</taxon>
        <taxon>Fungi</taxon>
        <taxon>Dikarya</taxon>
        <taxon>Basidiomycota</taxon>
        <taxon>Agaricomycotina</taxon>
        <taxon>Agaricomycetes</taxon>
        <taxon>Agaricomycetidae</taxon>
        <taxon>Agaricales</taxon>
        <taxon>Marasmiineae</taxon>
        <taxon>Mycenaceae</taxon>
        <taxon>Mycena</taxon>
    </lineage>
</organism>
<sequence length="385" mass="43165">MLASLAADRERVAEIETQLRELERSIRFLEHEKAFLEARLDAYTYPVLALPAEIISEVFNHFLPVYPQRSATTGLLSPLILSQICRQWRVIAISTPALWRAVMVDLRTGRENRVDTELHLLKTSLSRSGSCPLSIALESAPTVKLEPFLEAISAHRARWEYLKLDTCFTYLTSIKGPLPTLRSLTLALFNPQVVEQNERISSVFLTASRLRKVALLNYGVMYRTILPWAQLTVLIVEVMPHDECVTVLNLAPNLVHCMLKIFVGAQQSGFGQTIAQLVHLNTLVLQSVLAGSAVADILDTLTLPALRKLQLSAEFLGTNSIATLSALISRSACTIQRMHIVRRSALHQHSARQYELCKQAWPTVALSWGPQLGRGQFWDDDAFDF</sequence>
<name>A0A8H7CPS2_9AGAR</name>